<evidence type="ECO:0000313" key="2">
    <source>
        <dbReference type="EMBL" id="KAJ4460467.1"/>
    </source>
</evidence>
<reference evidence="2" key="1">
    <citation type="journal article" date="2022" name="bioRxiv">
        <title>Genomics of Preaxostyla Flagellates Illuminates Evolutionary Transitions and the Path Towards Mitochondrial Loss.</title>
        <authorList>
            <person name="Novak L.V.F."/>
            <person name="Treitli S.C."/>
            <person name="Pyrih J."/>
            <person name="Halakuc P."/>
            <person name="Pipaliya S.V."/>
            <person name="Vacek V."/>
            <person name="Brzon O."/>
            <person name="Soukal P."/>
            <person name="Eme L."/>
            <person name="Dacks J.B."/>
            <person name="Karnkowska A."/>
            <person name="Elias M."/>
            <person name="Hampl V."/>
        </authorList>
    </citation>
    <scope>NUCLEOTIDE SEQUENCE</scope>
    <source>
        <strain evidence="2">RCP-MX</strain>
    </source>
</reference>
<organism evidence="2 3">
    <name type="scientific">Paratrimastix pyriformis</name>
    <dbReference type="NCBI Taxonomy" id="342808"/>
    <lineage>
        <taxon>Eukaryota</taxon>
        <taxon>Metamonada</taxon>
        <taxon>Preaxostyla</taxon>
        <taxon>Paratrimastigidae</taxon>
        <taxon>Paratrimastix</taxon>
    </lineage>
</organism>
<dbReference type="InterPro" id="IPR050410">
    <property type="entry name" value="CCR4/nocturin_mRNA_transcr"/>
</dbReference>
<protein>
    <recommendedName>
        <fullName evidence="4">Endonuclease/exonuclease/phosphatase domain-containing protein</fullName>
    </recommendedName>
</protein>
<name>A0ABQ8UMR6_9EUKA</name>
<feature type="region of interest" description="Disordered" evidence="1">
    <location>
        <begin position="93"/>
        <end position="142"/>
    </location>
</feature>
<accession>A0ABQ8UMR6</accession>
<feature type="compositionally biased region" description="Pro residues" evidence="1">
    <location>
        <begin position="131"/>
        <end position="140"/>
    </location>
</feature>
<comment type="caution">
    <text evidence="2">The sequence shown here is derived from an EMBL/GenBank/DDBJ whole genome shotgun (WGS) entry which is preliminary data.</text>
</comment>
<proteinExistence type="predicted"/>
<gene>
    <name evidence="2" type="ORF">PAPYR_3515</name>
</gene>
<evidence type="ECO:0000313" key="3">
    <source>
        <dbReference type="Proteomes" id="UP001141327"/>
    </source>
</evidence>
<dbReference type="SUPFAM" id="SSF56219">
    <property type="entry name" value="DNase I-like"/>
    <property type="match status" value="1"/>
</dbReference>
<dbReference type="PANTHER" id="PTHR12121:SF34">
    <property type="entry name" value="PROTEIN ANGEL"/>
    <property type="match status" value="1"/>
</dbReference>
<dbReference type="Gene3D" id="3.60.10.10">
    <property type="entry name" value="Endonuclease/exonuclease/phosphatase"/>
    <property type="match status" value="1"/>
</dbReference>
<evidence type="ECO:0008006" key="4">
    <source>
        <dbReference type="Google" id="ProtNLM"/>
    </source>
</evidence>
<evidence type="ECO:0000256" key="1">
    <source>
        <dbReference type="SAM" id="MobiDB-lite"/>
    </source>
</evidence>
<dbReference type="InterPro" id="IPR036691">
    <property type="entry name" value="Endo/exonu/phosph_ase_sf"/>
</dbReference>
<sequence>MGLSAAQEVDFFAELRASLGREWEGIFKQRTSARKSKSDGCAFFYRRSRLHCVAECAVELNDVARMLGLAPGTEGCQRMERDNIGQLFAMELPGSKDEAPGQPSRKEKKPRKEAGGAPPRGNPFPLSGPEATPPAGPPPLQAFRFVGLKPRAPREAATPRRLLFVANTHLFWDPRCSDVKQEQARFLVWALQSFRAAVLSRLGDEAPPCPCRDCGAILCGDFNSQPIEPVYRLLTAEPEAVALGPLPPVCAPTGPLGAGWGPVLPFRSGMAEVLGAEPPWTNYTEFKARRPSHPLTQATPHPAPGPRTLGLIAAVLVCPSTGRVPVVSRAAPLQGGPPPSEPPPSQLRCVGVLGIPPHQQLALQHALPSDQFPSDHISLRAFFELAE</sequence>
<keyword evidence="3" id="KW-1185">Reference proteome</keyword>
<dbReference type="PANTHER" id="PTHR12121">
    <property type="entry name" value="CARBON CATABOLITE REPRESSOR PROTEIN 4"/>
    <property type="match status" value="1"/>
</dbReference>
<dbReference type="Proteomes" id="UP001141327">
    <property type="component" value="Unassembled WGS sequence"/>
</dbReference>
<dbReference type="EMBL" id="JAPMOS010000013">
    <property type="protein sequence ID" value="KAJ4460467.1"/>
    <property type="molecule type" value="Genomic_DNA"/>
</dbReference>